<dbReference type="HOGENOM" id="CLU_1211112_0_0_1"/>
<keyword evidence="2" id="KW-1185">Reference proteome</keyword>
<reference evidence="1" key="1">
    <citation type="submission" date="2015-05" db="UniProtKB">
        <authorList>
            <consortium name="EnsemblMetazoa"/>
        </authorList>
    </citation>
    <scope>IDENTIFICATION</scope>
</reference>
<name>T1HAA3_RHOPR</name>
<dbReference type="Proteomes" id="UP000015103">
    <property type="component" value="Unassembled WGS sequence"/>
</dbReference>
<sequence length="229" mass="26158">MSEKRWTEEQTVQFVERYKQLETLWNVKSGLYKNKHARESALKELVKFMNIDGFGIEEAKNKIRSLRATYIGERNKIDRSVSNGAEEDLLYDSQKKGDAGVLTGSQQTELMVMCSPPPISKIEPPDSPISAPSHCEEKNTYTYVKPIKRPRPQPQEPTGKELKNVSENIHRKGGNPFDDECDIFGEYVSVQLKQLALEERIVVQREITDLLTNARLSQIRTSHSPYSDS</sequence>
<proteinExistence type="predicted"/>
<dbReference type="OMA" id="NIRHEHY"/>
<dbReference type="PANTHER" id="PTHR21505">
    <property type="entry name" value="MADF DOMAIN-CONTAINING PROTEIN-RELATED"/>
    <property type="match status" value="1"/>
</dbReference>
<dbReference type="AlphaFoldDB" id="T1HAA3"/>
<dbReference type="EnsemblMetazoa" id="RPRC000960-RA">
    <property type="protein sequence ID" value="RPRC000960-PA"/>
    <property type="gene ID" value="RPRC000960"/>
</dbReference>
<evidence type="ECO:0000313" key="1">
    <source>
        <dbReference type="EnsemblMetazoa" id="RPRC000960-PA"/>
    </source>
</evidence>
<dbReference type="Pfam" id="PF10545">
    <property type="entry name" value="MADF_DNA_bdg"/>
    <property type="match status" value="1"/>
</dbReference>
<protein>
    <submittedName>
        <fullName evidence="1">MADF domain-containing protein</fullName>
    </submittedName>
</protein>
<dbReference type="VEuPathDB" id="VectorBase:RPRC000960"/>
<dbReference type="PANTHER" id="PTHR21505:SF12">
    <property type="entry name" value="MADF DOMAIN-CONTAINING PROTEIN-RELATED"/>
    <property type="match status" value="1"/>
</dbReference>
<dbReference type="PROSITE" id="PS51029">
    <property type="entry name" value="MADF"/>
    <property type="match status" value="1"/>
</dbReference>
<accession>T1HAA3</accession>
<evidence type="ECO:0000313" key="2">
    <source>
        <dbReference type="Proteomes" id="UP000015103"/>
    </source>
</evidence>
<organism evidence="1 2">
    <name type="scientific">Rhodnius prolixus</name>
    <name type="common">Triatomid bug</name>
    <dbReference type="NCBI Taxonomy" id="13249"/>
    <lineage>
        <taxon>Eukaryota</taxon>
        <taxon>Metazoa</taxon>
        <taxon>Ecdysozoa</taxon>
        <taxon>Arthropoda</taxon>
        <taxon>Hexapoda</taxon>
        <taxon>Insecta</taxon>
        <taxon>Pterygota</taxon>
        <taxon>Neoptera</taxon>
        <taxon>Paraneoptera</taxon>
        <taxon>Hemiptera</taxon>
        <taxon>Heteroptera</taxon>
        <taxon>Panheteroptera</taxon>
        <taxon>Cimicomorpha</taxon>
        <taxon>Reduviidae</taxon>
        <taxon>Triatominae</taxon>
        <taxon>Rhodnius</taxon>
    </lineage>
</organism>
<dbReference type="InParanoid" id="T1HAA3"/>
<dbReference type="EMBL" id="ACPB03016510">
    <property type="status" value="NOT_ANNOTATED_CDS"/>
    <property type="molecule type" value="Genomic_DNA"/>
</dbReference>
<dbReference type="InterPro" id="IPR006578">
    <property type="entry name" value="MADF-dom"/>
</dbReference>